<accession>A0A8J4H1Z3</accession>
<evidence type="ECO:0000259" key="12">
    <source>
        <dbReference type="Pfam" id="PF01225"/>
    </source>
</evidence>
<dbReference type="GO" id="GO:0051301">
    <property type="term" value="P:cell division"/>
    <property type="evidence" value="ECO:0007669"/>
    <property type="project" value="UniProtKB-KW"/>
</dbReference>
<evidence type="ECO:0000256" key="1">
    <source>
        <dbReference type="ARBA" id="ARBA00022490"/>
    </source>
</evidence>
<proteinExistence type="inferred from homology"/>
<dbReference type="HAMAP" id="MF_02019">
    <property type="entry name" value="MurF"/>
    <property type="match status" value="1"/>
</dbReference>
<dbReference type="GO" id="GO:0005737">
    <property type="term" value="C:cytoplasm"/>
    <property type="evidence" value="ECO:0007669"/>
    <property type="project" value="UniProtKB-SubCell"/>
</dbReference>
<evidence type="ECO:0000259" key="13">
    <source>
        <dbReference type="Pfam" id="PF02875"/>
    </source>
</evidence>
<dbReference type="Pfam" id="PF08245">
    <property type="entry name" value="Mur_ligase_M"/>
    <property type="match status" value="1"/>
</dbReference>
<evidence type="ECO:0000256" key="2">
    <source>
        <dbReference type="ARBA" id="ARBA00022598"/>
    </source>
</evidence>
<dbReference type="GO" id="GO:0005524">
    <property type="term" value="F:ATP binding"/>
    <property type="evidence" value="ECO:0007669"/>
    <property type="project" value="UniProtKB-UniRule"/>
</dbReference>
<dbReference type="RefSeq" id="WP_213410586.1">
    <property type="nucleotide sequence ID" value="NZ_BOVK01000011.1"/>
</dbReference>
<keyword evidence="9 10" id="KW-0961">Cell wall biogenesis/degradation</keyword>
<dbReference type="EMBL" id="BOVK01000011">
    <property type="protein sequence ID" value="GIQ67961.1"/>
    <property type="molecule type" value="Genomic_DNA"/>
</dbReference>
<dbReference type="UniPathway" id="UPA00219"/>
<evidence type="ECO:0000259" key="14">
    <source>
        <dbReference type="Pfam" id="PF08245"/>
    </source>
</evidence>
<dbReference type="InterPro" id="IPR035911">
    <property type="entry name" value="MurE/MurF_N"/>
</dbReference>
<keyword evidence="5 10" id="KW-0067">ATP-binding</keyword>
<evidence type="ECO:0000313" key="15">
    <source>
        <dbReference type="EMBL" id="GIQ67961.1"/>
    </source>
</evidence>
<keyword evidence="4 10" id="KW-0547">Nucleotide-binding</keyword>
<name>A0A8J4H1Z3_9BACL</name>
<comment type="catalytic activity">
    <reaction evidence="10 11">
        <text>D-alanyl-D-alanine + UDP-N-acetyl-alpha-D-muramoyl-L-alanyl-gamma-D-glutamyl-meso-2,6-diaminopimelate + ATP = UDP-N-acetyl-alpha-D-muramoyl-L-alanyl-gamma-D-glutamyl-meso-2,6-diaminopimeloyl-D-alanyl-D-alanine + ADP + phosphate + H(+)</text>
        <dbReference type="Rhea" id="RHEA:28374"/>
        <dbReference type="ChEBI" id="CHEBI:15378"/>
        <dbReference type="ChEBI" id="CHEBI:30616"/>
        <dbReference type="ChEBI" id="CHEBI:43474"/>
        <dbReference type="ChEBI" id="CHEBI:57822"/>
        <dbReference type="ChEBI" id="CHEBI:61386"/>
        <dbReference type="ChEBI" id="CHEBI:83905"/>
        <dbReference type="ChEBI" id="CHEBI:456216"/>
        <dbReference type="EC" id="6.3.2.10"/>
    </reaction>
</comment>
<comment type="pathway">
    <text evidence="10 11">Cell wall biogenesis; peptidoglycan biosynthesis.</text>
</comment>
<keyword evidence="1 10" id="KW-0963">Cytoplasm</keyword>
<feature type="domain" description="Mur ligase N-terminal catalytic" evidence="12">
    <location>
        <begin position="27"/>
        <end position="96"/>
    </location>
</feature>
<comment type="function">
    <text evidence="10 11">Involved in cell wall formation. Catalyzes the final step in the synthesis of UDP-N-acetylmuramoyl-pentapeptide, the precursor of murein.</text>
</comment>
<evidence type="ECO:0000256" key="10">
    <source>
        <dbReference type="HAMAP-Rule" id="MF_02019"/>
    </source>
</evidence>
<keyword evidence="8 10" id="KW-0131">Cell cycle</keyword>
<dbReference type="InterPro" id="IPR013221">
    <property type="entry name" value="Mur_ligase_cen"/>
</dbReference>
<keyword evidence="16" id="KW-1185">Reference proteome</keyword>
<dbReference type="InterPro" id="IPR036615">
    <property type="entry name" value="Mur_ligase_C_dom_sf"/>
</dbReference>
<dbReference type="SUPFAM" id="SSF63418">
    <property type="entry name" value="MurE/MurF N-terminal domain"/>
    <property type="match status" value="1"/>
</dbReference>
<dbReference type="GO" id="GO:0009252">
    <property type="term" value="P:peptidoglycan biosynthetic process"/>
    <property type="evidence" value="ECO:0007669"/>
    <property type="project" value="UniProtKB-UniRule"/>
</dbReference>
<dbReference type="Pfam" id="PF02875">
    <property type="entry name" value="Mur_ligase_C"/>
    <property type="match status" value="1"/>
</dbReference>
<feature type="domain" description="Mur ligase C-terminal" evidence="13">
    <location>
        <begin position="328"/>
        <end position="454"/>
    </location>
</feature>
<dbReference type="AlphaFoldDB" id="A0A8J4H1Z3"/>
<evidence type="ECO:0000313" key="16">
    <source>
        <dbReference type="Proteomes" id="UP000677918"/>
    </source>
</evidence>
<evidence type="ECO:0000256" key="9">
    <source>
        <dbReference type="ARBA" id="ARBA00023316"/>
    </source>
</evidence>
<evidence type="ECO:0000256" key="3">
    <source>
        <dbReference type="ARBA" id="ARBA00022618"/>
    </source>
</evidence>
<gene>
    <name evidence="10 15" type="primary">murF</name>
    <name evidence="15" type="ORF">XYCOK13_07850</name>
</gene>
<dbReference type="GO" id="GO:0071555">
    <property type="term" value="P:cell wall organization"/>
    <property type="evidence" value="ECO:0007669"/>
    <property type="project" value="UniProtKB-KW"/>
</dbReference>
<evidence type="ECO:0000256" key="8">
    <source>
        <dbReference type="ARBA" id="ARBA00023306"/>
    </source>
</evidence>
<dbReference type="Gene3D" id="3.90.190.20">
    <property type="entry name" value="Mur ligase, C-terminal domain"/>
    <property type="match status" value="1"/>
</dbReference>
<evidence type="ECO:0000256" key="6">
    <source>
        <dbReference type="ARBA" id="ARBA00022960"/>
    </source>
</evidence>
<keyword evidence="6 10" id="KW-0133">Cell shape</keyword>
<comment type="subcellular location">
    <subcellularLocation>
        <location evidence="10 11">Cytoplasm</location>
    </subcellularLocation>
</comment>
<evidence type="ECO:0000256" key="5">
    <source>
        <dbReference type="ARBA" id="ARBA00022840"/>
    </source>
</evidence>
<dbReference type="NCBIfam" id="TIGR01143">
    <property type="entry name" value="murF"/>
    <property type="match status" value="1"/>
</dbReference>
<dbReference type="Pfam" id="PF01225">
    <property type="entry name" value="Mur_ligase"/>
    <property type="match status" value="1"/>
</dbReference>
<evidence type="ECO:0000256" key="4">
    <source>
        <dbReference type="ARBA" id="ARBA00022741"/>
    </source>
</evidence>
<dbReference type="EC" id="6.3.2.10" evidence="10 11"/>
<sequence>MIQRTLKEIASMIAGASAADEDQAVRIAGVSIDSRSIEKGNLFIPLVGANADGHQFAESALQHGAAAALWQRDHGTPPAGPVVLVDDALLAMQQLASSYRDQTAARVVAVTGSNGKTTTKDLVASVLATTYKVHKTEGNYNSHIGLPLTLLSMPETTEMAVLEMGMRGRGEIALLSRLAKPEVAVITNVGEAHLEQLGSREEIARAKLEIVYGLAADGLFLYNGDDPLLIREFEQLLQSPPPDVSGDQWKLLRFGEQSSNDLYPEGMMTDGTATHFSMNTIHSTSFTIPLLGRHNVVNALAAVAVAKYMGVSTKDVRSGLAQAKLSGMRIEMTRSAGGYTLLNDAYNASPASMKAALTLLAELRGYKRKIAVLGDMLELGPEQADFHRDIGEALDPVHIDYVYTYGELGEHIAAGALSHYNPQHVQAFRDKEKLIAALKQLVRPDDIILIKGSRGMKLEVVADALQ</sequence>
<dbReference type="InterPro" id="IPR005863">
    <property type="entry name" value="UDP-N-AcMur_synth"/>
</dbReference>
<reference evidence="15" key="1">
    <citation type="submission" date="2021-04" db="EMBL/GenBank/DDBJ databases">
        <title>Draft genome sequence of Xylanibacillus composti strain K13.</title>
        <authorList>
            <person name="Uke A."/>
            <person name="Chhe C."/>
            <person name="Baramee S."/>
            <person name="Kosugi A."/>
        </authorList>
    </citation>
    <scope>NUCLEOTIDE SEQUENCE</scope>
    <source>
        <strain evidence="15">K13</strain>
    </source>
</reference>
<dbReference type="PANTHER" id="PTHR43024:SF1">
    <property type="entry name" value="UDP-N-ACETYLMURAMOYL-TRIPEPTIDE--D-ALANYL-D-ALANINE LIGASE"/>
    <property type="match status" value="1"/>
</dbReference>
<dbReference type="Gene3D" id="3.40.1390.10">
    <property type="entry name" value="MurE/MurF, N-terminal domain"/>
    <property type="match status" value="1"/>
</dbReference>
<comment type="caution">
    <text evidence="15">The sequence shown here is derived from an EMBL/GenBank/DDBJ whole genome shotgun (WGS) entry which is preliminary data.</text>
</comment>
<dbReference type="GO" id="GO:0047480">
    <property type="term" value="F:UDP-N-acetylmuramoyl-tripeptide-D-alanyl-D-alanine ligase activity"/>
    <property type="evidence" value="ECO:0007669"/>
    <property type="project" value="UniProtKB-UniRule"/>
</dbReference>
<keyword evidence="7 10" id="KW-0573">Peptidoglycan synthesis</keyword>
<dbReference type="GO" id="GO:0008360">
    <property type="term" value="P:regulation of cell shape"/>
    <property type="evidence" value="ECO:0007669"/>
    <property type="project" value="UniProtKB-KW"/>
</dbReference>
<dbReference type="SUPFAM" id="SSF53244">
    <property type="entry name" value="MurD-like peptide ligases, peptide-binding domain"/>
    <property type="match status" value="1"/>
</dbReference>
<feature type="binding site" evidence="10">
    <location>
        <begin position="112"/>
        <end position="118"/>
    </location>
    <ligand>
        <name>ATP</name>
        <dbReference type="ChEBI" id="CHEBI:30616"/>
    </ligand>
</feature>
<dbReference type="Gene3D" id="3.40.1190.10">
    <property type="entry name" value="Mur-like, catalytic domain"/>
    <property type="match status" value="1"/>
</dbReference>
<dbReference type="SUPFAM" id="SSF53623">
    <property type="entry name" value="MurD-like peptide ligases, catalytic domain"/>
    <property type="match status" value="1"/>
</dbReference>
<dbReference type="InterPro" id="IPR004101">
    <property type="entry name" value="Mur_ligase_C"/>
</dbReference>
<comment type="similarity">
    <text evidence="10">Belongs to the MurCDEF family. MurF subfamily.</text>
</comment>
<keyword evidence="2 10" id="KW-0436">Ligase</keyword>
<keyword evidence="3 10" id="KW-0132">Cell division</keyword>
<feature type="domain" description="Mur ligase central" evidence="14">
    <location>
        <begin position="110"/>
        <end position="306"/>
    </location>
</feature>
<evidence type="ECO:0000256" key="7">
    <source>
        <dbReference type="ARBA" id="ARBA00022984"/>
    </source>
</evidence>
<dbReference type="Proteomes" id="UP000677918">
    <property type="component" value="Unassembled WGS sequence"/>
</dbReference>
<dbReference type="InterPro" id="IPR051046">
    <property type="entry name" value="MurCDEF_CellWall_CoF430Synth"/>
</dbReference>
<evidence type="ECO:0000256" key="11">
    <source>
        <dbReference type="RuleBase" id="RU004136"/>
    </source>
</evidence>
<dbReference type="PANTHER" id="PTHR43024">
    <property type="entry name" value="UDP-N-ACETYLMURAMOYL-TRIPEPTIDE--D-ALANYL-D-ALANINE LIGASE"/>
    <property type="match status" value="1"/>
</dbReference>
<dbReference type="InterPro" id="IPR000713">
    <property type="entry name" value="Mur_ligase_N"/>
</dbReference>
<organism evidence="15 16">
    <name type="scientific">Xylanibacillus composti</name>
    <dbReference type="NCBI Taxonomy" id="1572762"/>
    <lineage>
        <taxon>Bacteria</taxon>
        <taxon>Bacillati</taxon>
        <taxon>Bacillota</taxon>
        <taxon>Bacilli</taxon>
        <taxon>Bacillales</taxon>
        <taxon>Paenibacillaceae</taxon>
        <taxon>Xylanibacillus</taxon>
    </lineage>
</organism>
<dbReference type="InterPro" id="IPR036565">
    <property type="entry name" value="Mur-like_cat_sf"/>
</dbReference>
<protein>
    <recommendedName>
        <fullName evidence="10 11">UDP-N-acetylmuramoyl-tripeptide--D-alanyl-D-alanine ligase</fullName>
        <ecNumber evidence="10 11">6.3.2.10</ecNumber>
    </recommendedName>
    <alternativeName>
        <fullName evidence="10">D-alanyl-D-alanine-adding enzyme</fullName>
    </alternativeName>
</protein>